<organism evidence="1 2">
    <name type="scientific">Streptacidiphilus alkalitolerans</name>
    <dbReference type="NCBI Taxonomy" id="3342712"/>
    <lineage>
        <taxon>Bacteria</taxon>
        <taxon>Bacillati</taxon>
        <taxon>Actinomycetota</taxon>
        <taxon>Actinomycetes</taxon>
        <taxon>Kitasatosporales</taxon>
        <taxon>Streptomycetaceae</taxon>
        <taxon>Streptacidiphilus</taxon>
    </lineage>
</organism>
<evidence type="ECO:0000313" key="2">
    <source>
        <dbReference type="Proteomes" id="UP001592530"/>
    </source>
</evidence>
<dbReference type="EMBL" id="JBHEZY010000018">
    <property type="protein sequence ID" value="MFC1435382.1"/>
    <property type="molecule type" value="Genomic_DNA"/>
</dbReference>
<protein>
    <recommendedName>
        <fullName evidence="3">Polyketide cyclase / dehydrase and lipid transport</fullName>
    </recommendedName>
</protein>
<accession>A0ABV6XBK4</accession>
<evidence type="ECO:0000313" key="1">
    <source>
        <dbReference type="EMBL" id="MFC1435382.1"/>
    </source>
</evidence>
<proteinExistence type="predicted"/>
<reference evidence="1 2" key="1">
    <citation type="submission" date="2024-09" db="EMBL/GenBank/DDBJ databases">
        <authorList>
            <person name="Lee S.D."/>
        </authorList>
    </citation>
    <scope>NUCLEOTIDE SEQUENCE [LARGE SCALE GENOMIC DNA]</scope>
    <source>
        <strain evidence="1 2">N1-3</strain>
    </source>
</reference>
<sequence length="129" mass="13725">MAALLGAAGRMIPMWVPGGSRPEVADQTIKQVKIRIVVTGPTSSIEVLADLPIQKGSRGIVILATDSGEELSFELSVVSPAGDLSQARQYEAVAERATLDAAAWLMPDLPRELVAEALGLGKYRRKSAR</sequence>
<comment type="caution">
    <text evidence="1">The sequence shown here is derived from an EMBL/GenBank/DDBJ whole genome shotgun (WGS) entry which is preliminary data.</text>
</comment>
<dbReference type="Proteomes" id="UP001592530">
    <property type="component" value="Unassembled WGS sequence"/>
</dbReference>
<dbReference type="RefSeq" id="WP_380558442.1">
    <property type="nucleotide sequence ID" value="NZ_JBHEZY010000018.1"/>
</dbReference>
<gene>
    <name evidence="1" type="ORF">ACEZDB_32550</name>
</gene>
<name>A0ABV6XBK4_9ACTN</name>
<evidence type="ECO:0008006" key="3">
    <source>
        <dbReference type="Google" id="ProtNLM"/>
    </source>
</evidence>